<accession>A0A8S5PX43</accession>
<proteinExistence type="predicted"/>
<organism evidence="1">
    <name type="scientific">Myoviridae sp. ctzwE5</name>
    <dbReference type="NCBI Taxonomy" id="2825214"/>
    <lineage>
        <taxon>Viruses</taxon>
        <taxon>Duplodnaviria</taxon>
        <taxon>Heunggongvirae</taxon>
        <taxon>Uroviricota</taxon>
        <taxon>Caudoviricetes</taxon>
    </lineage>
</organism>
<name>A0A8S5PX43_9CAUD</name>
<protein>
    <submittedName>
        <fullName evidence="1">Uncharacterized protein</fullName>
    </submittedName>
</protein>
<sequence>MKLSYRSSCNKETSKKDVSRLLLYDKNNLLKDSLSIEISRKAVEVCQLY</sequence>
<evidence type="ECO:0000313" key="1">
    <source>
        <dbReference type="EMBL" id="DAE11083.1"/>
    </source>
</evidence>
<reference evidence="1" key="1">
    <citation type="journal article" date="2021" name="Proc. Natl. Acad. Sci. U.S.A.">
        <title>A Catalog of Tens of Thousands of Viruses from Human Metagenomes Reveals Hidden Associations with Chronic Diseases.</title>
        <authorList>
            <person name="Tisza M.J."/>
            <person name="Buck C.B."/>
        </authorList>
    </citation>
    <scope>NUCLEOTIDE SEQUENCE</scope>
    <source>
        <strain evidence="1">CtzwE5</strain>
    </source>
</reference>
<dbReference type="EMBL" id="BK015525">
    <property type="protein sequence ID" value="DAE11083.1"/>
    <property type="molecule type" value="Genomic_DNA"/>
</dbReference>